<accession>A0A225NVY9</accession>
<proteinExistence type="predicted"/>
<keyword evidence="2" id="KW-1185">Reference proteome</keyword>
<gene>
    <name evidence="1" type="ORF">ATO3_01700</name>
</gene>
<protein>
    <recommendedName>
        <fullName evidence="3">Glycosyl transferase family 28 C-terminal domain-containing protein</fullName>
    </recommendedName>
</protein>
<organism evidence="1 2">
    <name type="scientific">Marinibacterium profundimaris</name>
    <dbReference type="NCBI Taxonomy" id="1679460"/>
    <lineage>
        <taxon>Bacteria</taxon>
        <taxon>Pseudomonadati</taxon>
        <taxon>Pseudomonadota</taxon>
        <taxon>Alphaproteobacteria</taxon>
        <taxon>Rhodobacterales</taxon>
        <taxon>Paracoccaceae</taxon>
        <taxon>Marinibacterium</taxon>
    </lineage>
</organism>
<evidence type="ECO:0008006" key="3">
    <source>
        <dbReference type="Google" id="ProtNLM"/>
    </source>
</evidence>
<dbReference type="RefSeq" id="WP_158217889.1">
    <property type="nucleotide sequence ID" value="NZ_AQQR01000001.1"/>
</dbReference>
<reference evidence="1 2" key="1">
    <citation type="submission" date="2013-04" db="EMBL/GenBank/DDBJ databases">
        <title>Oceanicola sp. 22II1-22F33 Genome Sequencing.</title>
        <authorList>
            <person name="Lai Q."/>
            <person name="Li G."/>
            <person name="Shao Z."/>
        </authorList>
    </citation>
    <scope>NUCLEOTIDE SEQUENCE [LARGE SCALE GENOMIC DNA]</scope>
    <source>
        <strain evidence="1 2">22II1-22F33</strain>
    </source>
</reference>
<evidence type="ECO:0000313" key="2">
    <source>
        <dbReference type="Proteomes" id="UP000215377"/>
    </source>
</evidence>
<comment type="caution">
    <text evidence="1">The sequence shown here is derived from an EMBL/GenBank/DDBJ whole genome shotgun (WGS) entry which is preliminary data.</text>
</comment>
<dbReference type="SUPFAM" id="SSF53756">
    <property type="entry name" value="UDP-Glycosyltransferase/glycogen phosphorylase"/>
    <property type="match status" value="1"/>
</dbReference>
<name>A0A225NVY9_9RHOB</name>
<dbReference type="Proteomes" id="UP000215377">
    <property type="component" value="Unassembled WGS sequence"/>
</dbReference>
<sequence length="359" mass="39020">MSSIVDGVKRLFAPWPEVGPGTFVLWEPCSKSHGEVVPGYARYLRDLGFEVLVLMTPARLDEGLFSRFDGTGIRHGGLSQRQIRQFVKRPELRRAAGVMVTTAGKLPDGPDGRVDLARVFGPDLPSPLLMVDHDARARVDAGVWDPSSITLRTLDYKGAQSVVVNPHDFGRVEVTPKSEGRTVFVMVGAVRSKRGNAPLVYETAEKLLEAGETAFEIRVIGKPGKDPVPEALRDHVKILGRLPFDAMYDEIEAADFLLTSFQADNPDHGFYLTGGTSGAFQLAYGFTKPIIVQESFARLNLFNATNALVYGDDDGLLGAMSRAIAMDGESYDALQAGMDATATALYERSLANLRGLACD</sequence>
<dbReference type="EMBL" id="AQQR01000001">
    <property type="protein sequence ID" value="OWU77448.1"/>
    <property type="molecule type" value="Genomic_DNA"/>
</dbReference>
<evidence type="ECO:0000313" key="1">
    <source>
        <dbReference type="EMBL" id="OWU77448.1"/>
    </source>
</evidence>
<dbReference type="OrthoDB" id="7805074at2"/>
<dbReference type="AlphaFoldDB" id="A0A225NVY9"/>